<evidence type="ECO:0000259" key="1">
    <source>
        <dbReference type="SMART" id="SM00842"/>
    </source>
</evidence>
<dbReference type="SMART" id="SM00842">
    <property type="entry name" value="FtsA"/>
    <property type="match status" value="1"/>
</dbReference>
<dbReference type="Pfam" id="PF02491">
    <property type="entry name" value="SHS2_FTSA"/>
    <property type="match status" value="1"/>
</dbReference>
<dbReference type="GO" id="GO:0051301">
    <property type="term" value="P:cell division"/>
    <property type="evidence" value="ECO:0007669"/>
    <property type="project" value="InterPro"/>
</dbReference>
<dbReference type="SUPFAM" id="SSF53067">
    <property type="entry name" value="Actin-like ATPase domain"/>
    <property type="match status" value="2"/>
</dbReference>
<proteinExistence type="predicted"/>
<protein>
    <recommendedName>
        <fullName evidence="1">SHS2 domain-containing protein</fullName>
    </recommendedName>
</protein>
<dbReference type="AlphaFoldDB" id="A0A7V3RFE0"/>
<dbReference type="GO" id="GO:0009898">
    <property type="term" value="C:cytoplasmic side of plasma membrane"/>
    <property type="evidence" value="ECO:0007669"/>
    <property type="project" value="TreeGrafter"/>
</dbReference>
<dbReference type="GO" id="GO:0032153">
    <property type="term" value="C:cell division site"/>
    <property type="evidence" value="ECO:0007669"/>
    <property type="project" value="TreeGrafter"/>
</dbReference>
<comment type="caution">
    <text evidence="2">The sequence shown here is derived from an EMBL/GenBank/DDBJ whole genome shotgun (WGS) entry which is preliminary data.</text>
</comment>
<evidence type="ECO:0000313" key="2">
    <source>
        <dbReference type="EMBL" id="HGE75569.1"/>
    </source>
</evidence>
<name>A0A7V3RFE0_9BACT</name>
<organism evidence="2">
    <name type="scientific">Mesoaciditoga lauensis</name>
    <dbReference type="NCBI Taxonomy" id="1495039"/>
    <lineage>
        <taxon>Bacteria</taxon>
        <taxon>Thermotogati</taxon>
        <taxon>Thermotogota</taxon>
        <taxon>Thermotogae</taxon>
        <taxon>Mesoaciditogales</taxon>
        <taxon>Mesoaciditogaceae</taxon>
        <taxon>Mesoaciditoga</taxon>
    </lineage>
</organism>
<dbReference type="PANTHER" id="PTHR32432:SF4">
    <property type="entry name" value="CELL DIVISION PROTEIN FTSA"/>
    <property type="match status" value="1"/>
</dbReference>
<feature type="domain" description="SHS2" evidence="1">
    <location>
        <begin position="8"/>
        <end position="191"/>
    </location>
</feature>
<dbReference type="InterPro" id="IPR043129">
    <property type="entry name" value="ATPase_NBD"/>
</dbReference>
<accession>A0A7V3RFE0</accession>
<dbReference type="PANTHER" id="PTHR32432">
    <property type="entry name" value="CELL DIVISION PROTEIN FTSA-RELATED"/>
    <property type="match status" value="1"/>
</dbReference>
<dbReference type="InterPro" id="IPR050696">
    <property type="entry name" value="FtsA/MreB"/>
</dbReference>
<dbReference type="EMBL" id="DTPE01000215">
    <property type="protein sequence ID" value="HGE75569.1"/>
    <property type="molecule type" value="Genomic_DNA"/>
</dbReference>
<dbReference type="Gene3D" id="3.30.420.40">
    <property type="match status" value="2"/>
</dbReference>
<dbReference type="InterPro" id="IPR003494">
    <property type="entry name" value="SHS2_FtsA"/>
</dbReference>
<reference evidence="2" key="1">
    <citation type="journal article" date="2020" name="mSystems">
        <title>Genome- and Community-Level Interaction Insights into Carbon Utilization and Element Cycling Functions of Hydrothermarchaeota in Hydrothermal Sediment.</title>
        <authorList>
            <person name="Zhou Z."/>
            <person name="Liu Y."/>
            <person name="Xu W."/>
            <person name="Pan J."/>
            <person name="Luo Z.H."/>
            <person name="Li M."/>
        </authorList>
    </citation>
    <scope>NUCLEOTIDE SEQUENCE [LARGE SCALE GENOMIC DNA]</scope>
    <source>
        <strain evidence="2">SpSt-966</strain>
    </source>
</reference>
<dbReference type="Pfam" id="PF14450">
    <property type="entry name" value="FtsA"/>
    <property type="match status" value="1"/>
</dbReference>
<sequence>MAKVGGGITVVDIGSYNIKAAIGEKVTDGFKILGYSTVKTNGFSSGQIIDAVGLKASIGEALGELQAQLVKKTFGGHLSITISENVFSLEAAKLEKSFGKPELIGNGQIQEIRSEISKGQDTIDAIPVRYTLDGNRKVINPLSMTTSKVAVDVVKVKMEQTQRNELINLFQGYPFESVMILHPGLVASEGTLNENEKNRGILCIDFGYSSIKLTAYGDGMPVDYKFLPFGTERMIKDIATIFKVSYPEAERLLFYHSNMDYERINENEMVEVVDFSKTKKNIKKRSISLAAYARGKELMSFSRRSFVEMLNNNPAFNPVGIVITGGGASIPGMSTLGATIFNSVARNGTYISSNNVMITGAEDIMGVPAYGPLFGAFVYAYRYGRIESVKVSSTSSSSNVAQPSVVEKTVEDKGESQSGNATFKKLWDFLKKLV</sequence>
<gene>
    <name evidence="2" type="ORF">ENX73_05540</name>
</gene>